<dbReference type="EMBL" id="JANUGP010000014">
    <property type="protein sequence ID" value="MCS0603445.1"/>
    <property type="molecule type" value="Genomic_DNA"/>
</dbReference>
<sequence length="198" mass="20758">MLHGVLAADLHRFRAAHPRVEVTVAELPPTAQLQALRDGTLDIGYCPDLGLRPGDDLEMTLRARTTLSVALRHDHELATAGAVTTSRLAERDLIVFAAREEDETVLARLGPAATGHRARVQVVSGTLGVLALAAAGAGVAVVPAVTERIALPDLVYRPLLGADGPDVVSVSRAEELSGSVKAFVNCLSAPCRPRSEPG</sequence>
<evidence type="ECO:0000256" key="4">
    <source>
        <dbReference type="ARBA" id="ARBA00023163"/>
    </source>
</evidence>
<evidence type="ECO:0000313" key="7">
    <source>
        <dbReference type="Proteomes" id="UP001205612"/>
    </source>
</evidence>
<evidence type="ECO:0000256" key="3">
    <source>
        <dbReference type="ARBA" id="ARBA00023125"/>
    </source>
</evidence>
<keyword evidence="7" id="KW-1185">Reference proteome</keyword>
<keyword evidence="2" id="KW-0805">Transcription regulation</keyword>
<dbReference type="Gene3D" id="3.40.190.10">
    <property type="entry name" value="Periplasmic binding protein-like II"/>
    <property type="match status" value="2"/>
</dbReference>
<proteinExistence type="inferred from homology"/>
<evidence type="ECO:0000256" key="2">
    <source>
        <dbReference type="ARBA" id="ARBA00023015"/>
    </source>
</evidence>
<evidence type="ECO:0000256" key="1">
    <source>
        <dbReference type="ARBA" id="ARBA00009437"/>
    </source>
</evidence>
<dbReference type="InterPro" id="IPR005119">
    <property type="entry name" value="LysR_subst-bd"/>
</dbReference>
<organism evidence="6 7">
    <name type="scientific">Streptomyces pyxinicus</name>
    <dbReference type="NCBI Taxonomy" id="2970331"/>
    <lineage>
        <taxon>Bacteria</taxon>
        <taxon>Bacillati</taxon>
        <taxon>Actinomycetota</taxon>
        <taxon>Actinomycetes</taxon>
        <taxon>Kitasatosporales</taxon>
        <taxon>Streptomycetaceae</taxon>
        <taxon>Streptomyces</taxon>
    </lineage>
</organism>
<dbReference type="Proteomes" id="UP001205612">
    <property type="component" value="Unassembled WGS sequence"/>
</dbReference>
<name>A0ABT2B4J2_9ACTN</name>
<accession>A0ABT2B4J2</accession>
<protein>
    <submittedName>
        <fullName evidence="6">LysR substrate-binding domain-containing protein</fullName>
    </submittedName>
</protein>
<comment type="caution">
    <text evidence="6">The sequence shown here is derived from an EMBL/GenBank/DDBJ whole genome shotgun (WGS) entry which is preliminary data.</text>
</comment>
<evidence type="ECO:0000259" key="5">
    <source>
        <dbReference type="Pfam" id="PF03466"/>
    </source>
</evidence>
<keyword evidence="4" id="KW-0804">Transcription</keyword>
<feature type="domain" description="LysR substrate-binding" evidence="5">
    <location>
        <begin position="10"/>
        <end position="188"/>
    </location>
</feature>
<comment type="similarity">
    <text evidence="1">Belongs to the LysR transcriptional regulatory family.</text>
</comment>
<dbReference type="Pfam" id="PF03466">
    <property type="entry name" value="LysR_substrate"/>
    <property type="match status" value="1"/>
</dbReference>
<evidence type="ECO:0000313" key="6">
    <source>
        <dbReference type="EMBL" id="MCS0603445.1"/>
    </source>
</evidence>
<keyword evidence="3" id="KW-0238">DNA-binding</keyword>
<dbReference type="PANTHER" id="PTHR30346:SF0">
    <property type="entry name" value="HCA OPERON TRANSCRIPTIONAL ACTIVATOR HCAR"/>
    <property type="match status" value="1"/>
</dbReference>
<reference evidence="6 7" key="1">
    <citation type="submission" date="2022-08" db="EMBL/GenBank/DDBJ databases">
        <authorList>
            <person name="Somphong A."/>
            <person name="Phongsopitanun W."/>
        </authorList>
    </citation>
    <scope>NUCLEOTIDE SEQUENCE [LARGE SCALE GENOMIC DNA]</scope>
    <source>
        <strain evidence="6 7">LP11</strain>
    </source>
</reference>
<dbReference type="SUPFAM" id="SSF53850">
    <property type="entry name" value="Periplasmic binding protein-like II"/>
    <property type="match status" value="1"/>
</dbReference>
<gene>
    <name evidence="6" type="ORF">NX794_19815</name>
</gene>
<dbReference type="PANTHER" id="PTHR30346">
    <property type="entry name" value="TRANSCRIPTIONAL DUAL REGULATOR HCAR-RELATED"/>
    <property type="match status" value="1"/>
</dbReference>